<dbReference type="InterPro" id="IPR001279">
    <property type="entry name" value="Metallo-B-lactamas"/>
</dbReference>
<dbReference type="EMBL" id="BAABGX010000002">
    <property type="protein sequence ID" value="GAA4311147.1"/>
    <property type="molecule type" value="Genomic_DNA"/>
</dbReference>
<accession>A0ABP8FUG8</accession>
<dbReference type="PANTHER" id="PTHR42951">
    <property type="entry name" value="METALLO-BETA-LACTAMASE DOMAIN-CONTAINING"/>
    <property type="match status" value="1"/>
</dbReference>
<organism evidence="3 4">
    <name type="scientific">Nibribacter koreensis</name>
    <dbReference type="NCBI Taxonomy" id="1084519"/>
    <lineage>
        <taxon>Bacteria</taxon>
        <taxon>Pseudomonadati</taxon>
        <taxon>Bacteroidota</taxon>
        <taxon>Cytophagia</taxon>
        <taxon>Cytophagales</taxon>
        <taxon>Hymenobacteraceae</taxon>
        <taxon>Nibribacter</taxon>
    </lineage>
</organism>
<dbReference type="SMART" id="SM00849">
    <property type="entry name" value="Lactamase_B"/>
    <property type="match status" value="1"/>
</dbReference>
<evidence type="ECO:0000313" key="3">
    <source>
        <dbReference type="EMBL" id="GAA4311147.1"/>
    </source>
</evidence>
<dbReference type="CDD" id="cd07721">
    <property type="entry name" value="yflN-like_MBL-fold"/>
    <property type="match status" value="1"/>
</dbReference>
<dbReference type="Gene3D" id="3.60.15.10">
    <property type="entry name" value="Ribonuclease Z/Hydroxyacylglutathione hydrolase-like"/>
    <property type="match status" value="1"/>
</dbReference>
<dbReference type="PANTHER" id="PTHR42951:SF17">
    <property type="entry name" value="METALLO-BETA-LACTAMASE DOMAIN-CONTAINING PROTEIN"/>
    <property type="match status" value="1"/>
</dbReference>
<evidence type="ECO:0000313" key="4">
    <source>
        <dbReference type="Proteomes" id="UP001501844"/>
    </source>
</evidence>
<dbReference type="SUPFAM" id="SSF56281">
    <property type="entry name" value="Metallo-hydrolase/oxidoreductase"/>
    <property type="match status" value="1"/>
</dbReference>
<name>A0ABP8FUG8_9BACT</name>
<sequence>MQDQIQQILQQKQQSTFTVAPGIMGMEIVFVNLYFVENPDGSWVLVDAGLYASADRIRKAAEEKFGKSNPPKAILLTHGHFDHVGALQTLADYWNVPVFTHPLELPYLTGKSSYPPPDSSVGGGGMAYMSFMYPKKPITFHGRLETLPPDGSVPFMPEWKWLETPGHTPGHVSFFREHDRVLLVGDAFVTRKPESALAVLTQKKEVCGPPAYFTPDWNAAKASVQKLAGIRPLIAASGHGLPMQGQELEQQLSELARLFDQLAVPSKGRYVNHPAITDESGVVELPPTVKNTVPKVLATAGLVALAGMAAYSVAKRSQHNGRSRQRKRWPAQPHFQHQPGTNATVGNLYHPSGDFLDMPDATNNYP</sequence>
<feature type="domain" description="Metallo-beta-lactamase" evidence="2">
    <location>
        <begin position="30"/>
        <end position="239"/>
    </location>
</feature>
<dbReference type="Proteomes" id="UP001501844">
    <property type="component" value="Unassembled WGS sequence"/>
</dbReference>
<protein>
    <recommendedName>
        <fullName evidence="2">Metallo-beta-lactamase domain-containing protein</fullName>
    </recommendedName>
</protein>
<dbReference type="Pfam" id="PF00753">
    <property type="entry name" value="Lactamase_B"/>
    <property type="match status" value="1"/>
</dbReference>
<gene>
    <name evidence="3" type="ORF">GCM10023183_29720</name>
</gene>
<evidence type="ECO:0000259" key="2">
    <source>
        <dbReference type="SMART" id="SM00849"/>
    </source>
</evidence>
<dbReference type="InterPro" id="IPR050855">
    <property type="entry name" value="NDM-1-like"/>
</dbReference>
<dbReference type="InterPro" id="IPR036866">
    <property type="entry name" value="RibonucZ/Hydroxyglut_hydro"/>
</dbReference>
<feature type="region of interest" description="Disordered" evidence="1">
    <location>
        <begin position="316"/>
        <end position="366"/>
    </location>
</feature>
<comment type="caution">
    <text evidence="3">The sequence shown here is derived from an EMBL/GenBank/DDBJ whole genome shotgun (WGS) entry which is preliminary data.</text>
</comment>
<feature type="compositionally biased region" description="Basic residues" evidence="1">
    <location>
        <begin position="316"/>
        <end position="329"/>
    </location>
</feature>
<dbReference type="RefSeq" id="WP_345167768.1">
    <property type="nucleotide sequence ID" value="NZ_BAABGX010000002.1"/>
</dbReference>
<proteinExistence type="predicted"/>
<reference evidence="4" key="1">
    <citation type="journal article" date="2019" name="Int. J. Syst. Evol. Microbiol.">
        <title>The Global Catalogue of Microorganisms (GCM) 10K type strain sequencing project: providing services to taxonomists for standard genome sequencing and annotation.</title>
        <authorList>
            <consortium name="The Broad Institute Genomics Platform"/>
            <consortium name="The Broad Institute Genome Sequencing Center for Infectious Disease"/>
            <person name="Wu L."/>
            <person name="Ma J."/>
        </authorList>
    </citation>
    <scope>NUCLEOTIDE SEQUENCE [LARGE SCALE GENOMIC DNA]</scope>
    <source>
        <strain evidence="4">JCM 17917</strain>
    </source>
</reference>
<evidence type="ECO:0000256" key="1">
    <source>
        <dbReference type="SAM" id="MobiDB-lite"/>
    </source>
</evidence>
<keyword evidence="4" id="KW-1185">Reference proteome</keyword>